<proteinExistence type="predicted"/>
<dbReference type="AlphaFoldDB" id="A0A4S4D4N0"/>
<organism evidence="2 3">
    <name type="scientific">Camellia sinensis var. sinensis</name>
    <name type="common">China tea</name>
    <dbReference type="NCBI Taxonomy" id="542762"/>
    <lineage>
        <taxon>Eukaryota</taxon>
        <taxon>Viridiplantae</taxon>
        <taxon>Streptophyta</taxon>
        <taxon>Embryophyta</taxon>
        <taxon>Tracheophyta</taxon>
        <taxon>Spermatophyta</taxon>
        <taxon>Magnoliopsida</taxon>
        <taxon>eudicotyledons</taxon>
        <taxon>Gunneridae</taxon>
        <taxon>Pentapetalae</taxon>
        <taxon>asterids</taxon>
        <taxon>Ericales</taxon>
        <taxon>Theaceae</taxon>
        <taxon>Camellia</taxon>
    </lineage>
</organism>
<accession>A0A4S4D4N0</accession>
<evidence type="ECO:0008006" key="4">
    <source>
        <dbReference type="Google" id="ProtNLM"/>
    </source>
</evidence>
<name>A0A4S4D4N0_CAMSN</name>
<gene>
    <name evidence="2" type="ORF">TEA_020907</name>
</gene>
<feature type="region of interest" description="Disordered" evidence="1">
    <location>
        <begin position="1"/>
        <end position="26"/>
    </location>
</feature>
<reference evidence="2 3" key="1">
    <citation type="journal article" date="2018" name="Proc. Natl. Acad. Sci. U.S.A.">
        <title>Draft genome sequence of Camellia sinensis var. sinensis provides insights into the evolution of the tea genome and tea quality.</title>
        <authorList>
            <person name="Wei C."/>
            <person name="Yang H."/>
            <person name="Wang S."/>
            <person name="Zhao J."/>
            <person name="Liu C."/>
            <person name="Gao L."/>
            <person name="Xia E."/>
            <person name="Lu Y."/>
            <person name="Tai Y."/>
            <person name="She G."/>
            <person name="Sun J."/>
            <person name="Cao H."/>
            <person name="Tong W."/>
            <person name="Gao Q."/>
            <person name="Li Y."/>
            <person name="Deng W."/>
            <person name="Jiang X."/>
            <person name="Wang W."/>
            <person name="Chen Q."/>
            <person name="Zhang S."/>
            <person name="Li H."/>
            <person name="Wu J."/>
            <person name="Wang P."/>
            <person name="Li P."/>
            <person name="Shi C."/>
            <person name="Zheng F."/>
            <person name="Jian J."/>
            <person name="Huang B."/>
            <person name="Shan D."/>
            <person name="Shi M."/>
            <person name="Fang C."/>
            <person name="Yue Y."/>
            <person name="Li F."/>
            <person name="Li D."/>
            <person name="Wei S."/>
            <person name="Han B."/>
            <person name="Jiang C."/>
            <person name="Yin Y."/>
            <person name="Xia T."/>
            <person name="Zhang Z."/>
            <person name="Bennetzen J.L."/>
            <person name="Zhao S."/>
            <person name="Wan X."/>
        </authorList>
    </citation>
    <scope>NUCLEOTIDE SEQUENCE [LARGE SCALE GENOMIC DNA]</scope>
    <source>
        <strain evidence="3">cv. Shuchazao</strain>
        <tissue evidence="2">Leaf</tissue>
    </source>
</reference>
<evidence type="ECO:0000313" key="3">
    <source>
        <dbReference type="Proteomes" id="UP000306102"/>
    </source>
</evidence>
<evidence type="ECO:0000313" key="2">
    <source>
        <dbReference type="EMBL" id="THF97292.1"/>
    </source>
</evidence>
<dbReference type="InterPro" id="IPR032675">
    <property type="entry name" value="LRR_dom_sf"/>
</dbReference>
<dbReference type="Proteomes" id="UP000306102">
    <property type="component" value="Unassembled WGS sequence"/>
</dbReference>
<keyword evidence="3" id="KW-1185">Reference proteome</keyword>
<comment type="caution">
    <text evidence="2">The sequence shown here is derived from an EMBL/GenBank/DDBJ whole genome shotgun (WGS) entry which is preliminary data.</text>
</comment>
<evidence type="ECO:0000256" key="1">
    <source>
        <dbReference type="SAM" id="MobiDB-lite"/>
    </source>
</evidence>
<protein>
    <recommendedName>
        <fullName evidence="4">Rx N-terminal domain-containing protein</fullName>
    </recommendedName>
</protein>
<dbReference type="PANTHER" id="PTHR47186">
    <property type="entry name" value="LEUCINE-RICH REPEAT-CONTAINING PROTEIN 57"/>
    <property type="match status" value="1"/>
</dbReference>
<dbReference type="Gene3D" id="3.80.10.10">
    <property type="entry name" value="Ribonuclease Inhibitor"/>
    <property type="match status" value="1"/>
</dbReference>
<dbReference type="SUPFAM" id="SSF52058">
    <property type="entry name" value="L domain-like"/>
    <property type="match status" value="1"/>
</dbReference>
<dbReference type="PANTHER" id="PTHR47186:SF54">
    <property type="entry name" value="DISEASE RESISTANCE RPP13-LIKE PROTEIN 4"/>
    <property type="match status" value="1"/>
</dbReference>
<feature type="compositionally biased region" description="Polar residues" evidence="1">
    <location>
        <begin position="1"/>
        <end position="12"/>
    </location>
</feature>
<dbReference type="STRING" id="542762.A0A4S4D4N0"/>
<sequence>MNSSISQPNLPNNHHHKATTATNNNDNYQVRDLDLTNMIGRDLNFMKENMAEIQKFADHMNVQIKQACEKFEEQTKGGSDTNELDQLKISSGNYQVDVNKAGNLHSFHNDPNTIGVALPGLPLELDDCLDVFSIFQAMATIKKRIMIYWWIGRHIEEEIMLRKMAEDFVNEILDELTAKGFIEPIYKNCGLLVHSYKMPSYICSALEIKRNWCTFDYFQHGCLTCWNRCIVNVDAAIIDGRHEIIFKRGTNLKVVYMACHNLEVVPNWIGLLKNLTHLDISECYLLDHMPKGLGALFKLQVLKGFIIGDSKDKKSCTINDLTKLPKLRILSISTSKIDDLPKQVQLFSKRTTLTRSFTEQHDPELPLLLELPSSLQKLELECFPEIDTPSWLRFANLKNLKKLYIRGGLLCKLDEIVATTVEMLQLKYLSDFQMHWVDLRRLFPKLIYLEKVECRDLNSFLCDQNGVWMRKYEIGNGIDEKCGGRSY</sequence>
<dbReference type="EMBL" id="SDRB02012582">
    <property type="protein sequence ID" value="THF97292.1"/>
    <property type="molecule type" value="Genomic_DNA"/>
</dbReference>